<name>A0A0B7A1H8_9EUPU</name>
<protein>
    <submittedName>
        <fullName evidence="1">Uncharacterized protein</fullName>
    </submittedName>
</protein>
<dbReference type="EMBL" id="HACG01027818">
    <property type="protein sequence ID" value="CEK74683.1"/>
    <property type="molecule type" value="Transcribed_RNA"/>
</dbReference>
<gene>
    <name evidence="1" type="primary">ORF92121</name>
</gene>
<reference evidence="1" key="1">
    <citation type="submission" date="2014-12" db="EMBL/GenBank/DDBJ databases">
        <title>Insight into the proteome of Arion vulgaris.</title>
        <authorList>
            <person name="Aradska J."/>
            <person name="Bulat T."/>
            <person name="Smidak R."/>
            <person name="Sarate P."/>
            <person name="Gangsoo J."/>
            <person name="Sialana F."/>
            <person name="Bilban M."/>
            <person name="Lubec G."/>
        </authorList>
    </citation>
    <scope>NUCLEOTIDE SEQUENCE</scope>
    <source>
        <tissue evidence="1">Skin</tissue>
    </source>
</reference>
<organism evidence="1">
    <name type="scientific">Arion vulgaris</name>
    <dbReference type="NCBI Taxonomy" id="1028688"/>
    <lineage>
        <taxon>Eukaryota</taxon>
        <taxon>Metazoa</taxon>
        <taxon>Spiralia</taxon>
        <taxon>Lophotrochozoa</taxon>
        <taxon>Mollusca</taxon>
        <taxon>Gastropoda</taxon>
        <taxon>Heterobranchia</taxon>
        <taxon>Euthyneura</taxon>
        <taxon>Panpulmonata</taxon>
        <taxon>Eupulmonata</taxon>
        <taxon>Stylommatophora</taxon>
        <taxon>Helicina</taxon>
        <taxon>Arionoidea</taxon>
        <taxon>Arionidae</taxon>
        <taxon>Arion</taxon>
    </lineage>
</organism>
<dbReference type="AlphaFoldDB" id="A0A0B7A1H8"/>
<sequence length="78" mass="9415">MIVVPVRDRQTCMPTNLLFLHAFLFRFTSIEKAIEDVRKEQNIPNDKYSILGQQRYVMILQIRLEHIKTNMYRFLLLC</sequence>
<proteinExistence type="predicted"/>
<accession>A0A0B7A1H8</accession>
<feature type="non-terminal residue" evidence="1">
    <location>
        <position position="78"/>
    </location>
</feature>
<evidence type="ECO:0000313" key="1">
    <source>
        <dbReference type="EMBL" id="CEK74683.1"/>
    </source>
</evidence>